<dbReference type="EnsemblMetazoa" id="tetur23g01080.1">
    <property type="protein sequence ID" value="tetur23g01080.1"/>
    <property type="gene ID" value="tetur23g01080"/>
</dbReference>
<dbReference type="InterPro" id="IPR018790">
    <property type="entry name" value="DUF2358"/>
</dbReference>
<dbReference type="AlphaFoldDB" id="T1KVL4"/>
<reference evidence="2" key="1">
    <citation type="submission" date="2011-08" db="EMBL/GenBank/DDBJ databases">
        <authorList>
            <person name="Rombauts S."/>
        </authorList>
    </citation>
    <scope>NUCLEOTIDE SEQUENCE</scope>
    <source>
        <strain evidence="2">London</strain>
    </source>
</reference>
<dbReference type="InterPro" id="IPR032710">
    <property type="entry name" value="NTF2-like_dom_sf"/>
</dbReference>
<dbReference type="Pfam" id="PF10184">
    <property type="entry name" value="DUF2358"/>
    <property type="match status" value="1"/>
</dbReference>
<proteinExistence type="predicted"/>
<gene>
    <name evidence="1" type="primary">107367731</name>
</gene>
<dbReference type="PANTHER" id="PTHR31094">
    <property type="entry name" value="RIKEN CDNA 2310061I04 GENE"/>
    <property type="match status" value="1"/>
</dbReference>
<dbReference type="STRING" id="32264.T1KVL4"/>
<evidence type="ECO:0000313" key="1">
    <source>
        <dbReference type="EnsemblMetazoa" id="tetur23g01080.1"/>
    </source>
</evidence>
<organism evidence="1 2">
    <name type="scientific">Tetranychus urticae</name>
    <name type="common">Two-spotted spider mite</name>
    <dbReference type="NCBI Taxonomy" id="32264"/>
    <lineage>
        <taxon>Eukaryota</taxon>
        <taxon>Metazoa</taxon>
        <taxon>Ecdysozoa</taxon>
        <taxon>Arthropoda</taxon>
        <taxon>Chelicerata</taxon>
        <taxon>Arachnida</taxon>
        <taxon>Acari</taxon>
        <taxon>Acariformes</taxon>
        <taxon>Trombidiformes</taxon>
        <taxon>Prostigmata</taxon>
        <taxon>Eleutherengona</taxon>
        <taxon>Raphignathae</taxon>
        <taxon>Tetranychoidea</taxon>
        <taxon>Tetranychidae</taxon>
        <taxon>Tetranychus</taxon>
    </lineage>
</organism>
<dbReference type="EMBL" id="CAEY01000613">
    <property type="status" value="NOT_ANNOTATED_CDS"/>
    <property type="molecule type" value="Genomic_DNA"/>
</dbReference>
<dbReference type="eggNOG" id="KOG4457">
    <property type="taxonomic scope" value="Eukaryota"/>
</dbReference>
<dbReference type="PANTHER" id="PTHR31094:SF2">
    <property type="entry name" value="RIKEN CDNA 2310061I04 GENE"/>
    <property type="match status" value="1"/>
</dbReference>
<dbReference type="SUPFAM" id="SSF54427">
    <property type="entry name" value="NTF2-like"/>
    <property type="match status" value="1"/>
</dbReference>
<protein>
    <submittedName>
        <fullName evidence="1">Uncharacterized protein</fullName>
    </submittedName>
</protein>
<dbReference type="KEGG" id="tut:107367731"/>
<reference evidence="1" key="2">
    <citation type="submission" date="2015-06" db="UniProtKB">
        <authorList>
            <consortium name="EnsemblMetazoa"/>
        </authorList>
    </citation>
    <scope>IDENTIFICATION</scope>
</reference>
<name>T1KVL4_TETUR</name>
<dbReference type="OMA" id="NWTILLN"/>
<dbReference type="HOGENOM" id="CLU_093611_0_0_1"/>
<accession>T1KVL4</accession>
<evidence type="ECO:0000313" key="2">
    <source>
        <dbReference type="Proteomes" id="UP000015104"/>
    </source>
</evidence>
<keyword evidence="2" id="KW-1185">Reference proteome</keyword>
<dbReference type="OrthoDB" id="44820at2759"/>
<dbReference type="Proteomes" id="UP000015104">
    <property type="component" value="Unassembled WGS sequence"/>
</dbReference>
<sequence length="190" mass="21844">MITGKPSISQLKLVYTTLSEYLPNFFRGPHCFEIYAEDVVLEDNIRNIKTVGLPVYKQNISLVKFYSHLKYRHVDLNVLKMTEHIEESCVKVRWRVVGSPNWTILLNYLSSLPSVKGKNLADNDVEVWVDGFSIFYVNKDGKICRHICDKLIPDDNYEDNGGPKRLFPNLTGKLTTFSTPNRPRSLTLCC</sequence>